<evidence type="ECO:0000313" key="2">
    <source>
        <dbReference type="Proteomes" id="UP000054843"/>
    </source>
</evidence>
<dbReference type="AlphaFoldDB" id="A0A0V1N8S6"/>
<sequence length="186" mass="21146">MSAGRNHRLKNIWSHIFSSTSLLNETSSKRLRATGKRNNLKALDQENMVGAKHTVPPITSFQLDCLVEPVHLQNANLCINRVVVFKNFIVNCTFSIPPKADHCLAWMQLCPGWRCFLVVRTQSFFSLLHFDIMTSFFIVGDDASVWHPCIEFLDVTHRVKMKGNGVMRVSHLQGKFPSGLAQIFMD</sequence>
<protein>
    <submittedName>
        <fullName evidence="1">Uncharacterized protein</fullName>
    </submittedName>
</protein>
<keyword evidence="2" id="KW-1185">Reference proteome</keyword>
<gene>
    <name evidence="1" type="ORF">T10_8855</name>
</gene>
<reference evidence="1 2" key="1">
    <citation type="submission" date="2015-01" db="EMBL/GenBank/DDBJ databases">
        <title>Evolution of Trichinella species and genotypes.</title>
        <authorList>
            <person name="Korhonen P.K."/>
            <person name="Edoardo P."/>
            <person name="Giuseppe L.R."/>
            <person name="Gasser R.B."/>
        </authorList>
    </citation>
    <scope>NUCLEOTIDE SEQUENCE [LARGE SCALE GENOMIC DNA]</scope>
    <source>
        <strain evidence="1">ISS1980</strain>
    </source>
</reference>
<dbReference type="EMBL" id="JYDO01000002">
    <property type="protein sequence ID" value="KRZ80433.1"/>
    <property type="molecule type" value="Genomic_DNA"/>
</dbReference>
<evidence type="ECO:0000313" key="1">
    <source>
        <dbReference type="EMBL" id="KRZ80433.1"/>
    </source>
</evidence>
<organism evidence="1 2">
    <name type="scientific">Trichinella papuae</name>
    <dbReference type="NCBI Taxonomy" id="268474"/>
    <lineage>
        <taxon>Eukaryota</taxon>
        <taxon>Metazoa</taxon>
        <taxon>Ecdysozoa</taxon>
        <taxon>Nematoda</taxon>
        <taxon>Enoplea</taxon>
        <taxon>Dorylaimia</taxon>
        <taxon>Trichinellida</taxon>
        <taxon>Trichinellidae</taxon>
        <taxon>Trichinella</taxon>
    </lineage>
</organism>
<comment type="caution">
    <text evidence="1">The sequence shown here is derived from an EMBL/GenBank/DDBJ whole genome shotgun (WGS) entry which is preliminary data.</text>
</comment>
<proteinExistence type="predicted"/>
<dbReference type="Proteomes" id="UP000054843">
    <property type="component" value="Unassembled WGS sequence"/>
</dbReference>
<name>A0A0V1N8S6_9BILA</name>
<accession>A0A0V1N8S6</accession>